<name>C7R1M7_JONDD</name>
<protein>
    <recommendedName>
        <fullName evidence="3">Flp pilus assembly protein FlpE</fullName>
    </recommendedName>
</protein>
<proteinExistence type="predicted"/>
<reference evidence="1 2" key="1">
    <citation type="journal article" date="2009" name="Stand. Genomic Sci.">
        <title>Complete genome sequence of Jonesia denitrificans type strain (Prevot 55134).</title>
        <authorList>
            <person name="Pukall R."/>
            <person name="Gehrich-Schroter G."/>
            <person name="Lapidus A."/>
            <person name="Nolan M."/>
            <person name="Glavina Del Rio T."/>
            <person name="Lucas S."/>
            <person name="Chen F."/>
            <person name="Tice H."/>
            <person name="Pitluck S."/>
            <person name="Cheng J.F."/>
            <person name="Copeland A."/>
            <person name="Saunders E."/>
            <person name="Brettin T."/>
            <person name="Detter J.C."/>
            <person name="Bruce D."/>
            <person name="Goodwin L."/>
            <person name="Pati A."/>
            <person name="Ivanova N."/>
            <person name="Mavromatis K."/>
            <person name="Ovchinnikova G."/>
            <person name="Chen A."/>
            <person name="Palaniappan K."/>
            <person name="Land M."/>
            <person name="Hauser L."/>
            <person name="Chang Y.J."/>
            <person name="Jeffries C.D."/>
            <person name="Chain P."/>
            <person name="Goker M."/>
            <person name="Bristow J."/>
            <person name="Eisen J.A."/>
            <person name="Markowitz V."/>
            <person name="Hugenholtz P."/>
            <person name="Kyrpides N.C."/>
            <person name="Klenk H.P."/>
            <person name="Han C."/>
        </authorList>
    </citation>
    <scope>NUCLEOTIDE SEQUENCE [LARGE SCALE GENOMIC DNA]</scope>
    <source>
        <strain evidence="2">ATCC 14870 / DSM 20603 / BCRC 15368 / CIP 55.134 / JCM 11481 / NBRC 15587 / NCTC 10816 / Prevot 55134</strain>
    </source>
</reference>
<dbReference type="InterPro" id="IPR027417">
    <property type="entry name" value="P-loop_NTPase"/>
</dbReference>
<accession>C7R1M7</accession>
<organism evidence="1 2">
    <name type="scientific">Jonesia denitrificans (strain ATCC 14870 / DSM 20603 / BCRC 15368 / CIP 55.134 / JCM 11481 / NBRC 15587 / NCTC 10816 / Prevot 55134)</name>
    <name type="common">Listeria denitrificans</name>
    <dbReference type="NCBI Taxonomy" id="471856"/>
    <lineage>
        <taxon>Bacteria</taxon>
        <taxon>Bacillati</taxon>
        <taxon>Actinomycetota</taxon>
        <taxon>Actinomycetes</taxon>
        <taxon>Micrococcales</taxon>
        <taxon>Jonesiaceae</taxon>
        <taxon>Jonesia</taxon>
    </lineage>
</organism>
<gene>
    <name evidence="1" type="ordered locus">Jden_2225</name>
</gene>
<dbReference type="OrthoDB" id="3252838at2"/>
<dbReference type="RefSeq" id="WP_015772490.1">
    <property type="nucleotide sequence ID" value="NC_013174.1"/>
</dbReference>
<dbReference type="Gene3D" id="3.40.50.300">
    <property type="entry name" value="P-loop containing nucleotide triphosphate hydrolases"/>
    <property type="match status" value="1"/>
</dbReference>
<dbReference type="EMBL" id="CP001706">
    <property type="protein sequence ID" value="ACV09862.1"/>
    <property type="molecule type" value="Genomic_DNA"/>
</dbReference>
<dbReference type="KEGG" id="jde:Jden_2225"/>
<keyword evidence="2" id="KW-1185">Reference proteome</keyword>
<dbReference type="HOGENOM" id="CLU_082953_0_0_11"/>
<dbReference type="STRING" id="471856.Jden_2225"/>
<evidence type="ECO:0000313" key="1">
    <source>
        <dbReference type="EMBL" id="ACV09862.1"/>
    </source>
</evidence>
<dbReference type="eggNOG" id="COG0489">
    <property type="taxonomic scope" value="Bacteria"/>
</dbReference>
<dbReference type="AlphaFoldDB" id="C7R1M7"/>
<evidence type="ECO:0000313" key="2">
    <source>
        <dbReference type="Proteomes" id="UP000000628"/>
    </source>
</evidence>
<dbReference type="Proteomes" id="UP000000628">
    <property type="component" value="Chromosome"/>
</dbReference>
<dbReference type="SUPFAM" id="SSF52540">
    <property type="entry name" value="P-loop containing nucleoside triphosphate hydrolases"/>
    <property type="match status" value="1"/>
</dbReference>
<sequence>MAGIVLAVTGAVGGCGASLLAASLAVHAAHVLRGLGRAQVGLVDANIWGAGLDVLLGMEEAPGVRWPQLANAHGEVDWSHLVTVLPAWLGVPLVSVDRTNPVEVPSAAFAGIAAGAARSGHVLIVDAPPAIVRHLGEVVTHHVVVVPRTVRGVAGAVSVLAAMGWTRHSGRGWQWGGPGPSPVVSLVAVTASGQSLTPGQVASHVGVSLAGEWPWVSQIGHAVEHGALASGLPSRLVKAGARISVVGGLDEALHRLNTTRPGGDQ</sequence>
<evidence type="ECO:0008006" key="3">
    <source>
        <dbReference type="Google" id="ProtNLM"/>
    </source>
</evidence>